<feature type="transmembrane region" description="Helical" evidence="18">
    <location>
        <begin position="183"/>
        <end position="205"/>
    </location>
</feature>
<evidence type="ECO:0000256" key="15">
    <source>
        <dbReference type="ARBA" id="ARBA00023136"/>
    </source>
</evidence>
<dbReference type="InterPro" id="IPR013112">
    <property type="entry name" value="FAD-bd_8"/>
</dbReference>
<dbReference type="OrthoDB" id="4494341at2759"/>
<feature type="compositionally biased region" description="Basic and acidic residues" evidence="17">
    <location>
        <begin position="510"/>
        <end position="521"/>
    </location>
</feature>
<reference evidence="20 21" key="1">
    <citation type="submission" date="2016-08" db="EMBL/GenBank/DDBJ databases">
        <title>Draft genome sequence of allopolyploid Zygosaccharomyces rouxii.</title>
        <authorList>
            <person name="Watanabe J."/>
            <person name="Uehara K."/>
            <person name="Mogi Y."/>
            <person name="Tsukioka Y."/>
        </authorList>
    </citation>
    <scope>NUCLEOTIDE SEQUENCE [LARGE SCALE GENOMIC DNA]</scope>
    <source>
        <strain evidence="20 21">NBRC 110957</strain>
    </source>
</reference>
<evidence type="ECO:0000256" key="14">
    <source>
        <dbReference type="ARBA" id="ARBA00023065"/>
    </source>
</evidence>
<keyword evidence="5" id="KW-0349">Heme</keyword>
<evidence type="ECO:0000256" key="10">
    <source>
        <dbReference type="ARBA" id="ARBA00022982"/>
    </source>
</evidence>
<feature type="transmembrane region" description="Helical" evidence="18">
    <location>
        <begin position="146"/>
        <end position="171"/>
    </location>
</feature>
<feature type="transmembrane region" description="Helical" evidence="18">
    <location>
        <begin position="217"/>
        <end position="239"/>
    </location>
</feature>
<dbReference type="InterPro" id="IPR013121">
    <property type="entry name" value="Fe_red_NAD-bd_6"/>
</dbReference>
<protein>
    <recommendedName>
        <fullName evidence="19">FAD-binding FR-type domain-containing protein</fullName>
    </recommendedName>
</protein>
<keyword evidence="14" id="KW-0406">Ion transport</keyword>
<keyword evidence="9" id="KW-0521">NADP</keyword>
<dbReference type="InterPro" id="IPR013130">
    <property type="entry name" value="Fe3_Rdtase_TM_dom"/>
</dbReference>
<evidence type="ECO:0000256" key="2">
    <source>
        <dbReference type="ARBA" id="ARBA00004141"/>
    </source>
</evidence>
<dbReference type="InterPro" id="IPR039261">
    <property type="entry name" value="FNR_nucleotide-bd"/>
</dbReference>
<keyword evidence="8" id="KW-0274">FAD</keyword>
<evidence type="ECO:0000256" key="12">
    <source>
        <dbReference type="ARBA" id="ARBA00023002"/>
    </source>
</evidence>
<feature type="region of interest" description="Disordered" evidence="17">
    <location>
        <begin position="489"/>
        <end position="526"/>
    </location>
</feature>
<organism evidence="20 21">
    <name type="scientific">Zygosaccharomyces rouxii</name>
    <dbReference type="NCBI Taxonomy" id="4956"/>
    <lineage>
        <taxon>Eukaryota</taxon>
        <taxon>Fungi</taxon>
        <taxon>Dikarya</taxon>
        <taxon>Ascomycota</taxon>
        <taxon>Saccharomycotina</taxon>
        <taxon>Saccharomycetes</taxon>
        <taxon>Saccharomycetales</taxon>
        <taxon>Saccharomycetaceae</taxon>
        <taxon>Zygosaccharomyces</taxon>
    </lineage>
</organism>
<comment type="similarity">
    <text evidence="3">Belongs to the ferric reductase (FRE) family.</text>
</comment>
<keyword evidence="13" id="KW-0408">Iron</keyword>
<accession>A0A1Q2ZSM7</accession>
<evidence type="ECO:0000256" key="4">
    <source>
        <dbReference type="ARBA" id="ARBA00022448"/>
    </source>
</evidence>
<evidence type="ECO:0000256" key="18">
    <source>
        <dbReference type="SAM" id="Phobius"/>
    </source>
</evidence>
<sequence>MDMSNNPEYVKETNEVWNRNFARARYWGAGLMGYWGLLVLIASINNWSTRFYPRATLVLRSQLDRFSPIRWLRGHVLIPTLLPRGKHLMHNRIGGLIPTRFESLILFIYFALVFIGESVNYETSKHNIYWPQKKDQLTRYVGDRSAIISMFIIIPTYLFAGRNNFLLWLTGWRQSTFMTFHRWLARMAVVSSLVHTFTMLLNDYWLHTVHLRKYTQYWRWGSVAIICGVIMVVQLLPFLRRSWYEIFLYGHIILALFFLIGVCIHLTVLGYGQYAYAAASVWAFDRCIRLIRLGCFGIRYANVSITDEKHLLVIIDDSAQVWDKKPKPGAFGYLYFLTGPFSWFQSHPFSVITIENSNSIAFQVTVKNGLTKRLYNDLISKADQTSRMKIMLEGFYGEYKPVRGYDQVMMFSSGAGAISPLEYLKEVVDHNSNTNSNQEHHNVKYVKFYWMVPDLSYTRVLAPELIKLQKLEYVHPIIYVTQPQSKFQSIGSVPSGDENSSSSVNQAAEDLEKSKGDKTKDTSITVNSTEEAIPISSKLESELVNSCEIHYGSRPDLNQLLIQDLQETQPSDHVAVMTCAHPAVCDQIRSIVAEETSIKKGRSGTLDLIELLQSW</sequence>
<dbReference type="SFLD" id="SFLDG01168">
    <property type="entry name" value="Ferric_reductase_subgroup_(FRE"/>
    <property type="match status" value="1"/>
</dbReference>
<evidence type="ECO:0000256" key="5">
    <source>
        <dbReference type="ARBA" id="ARBA00022617"/>
    </source>
</evidence>
<dbReference type="PROSITE" id="PS51384">
    <property type="entry name" value="FAD_FR"/>
    <property type="match status" value="1"/>
</dbReference>
<evidence type="ECO:0000259" key="19">
    <source>
        <dbReference type="PROSITE" id="PS51384"/>
    </source>
</evidence>
<dbReference type="Pfam" id="PF08030">
    <property type="entry name" value="NAD_binding_6"/>
    <property type="match status" value="1"/>
</dbReference>
<dbReference type="GO" id="GO:0006879">
    <property type="term" value="P:intracellular iron ion homeostasis"/>
    <property type="evidence" value="ECO:0007669"/>
    <property type="project" value="TreeGrafter"/>
</dbReference>
<dbReference type="EMBL" id="BDGX01000001">
    <property type="protein sequence ID" value="GAV46459.1"/>
    <property type="molecule type" value="Genomic_DNA"/>
</dbReference>
<name>A0A1Q2ZSM7_ZYGRO</name>
<feature type="compositionally biased region" description="Polar residues" evidence="17">
    <location>
        <begin position="489"/>
        <end position="506"/>
    </location>
</feature>
<comment type="cofactor">
    <cofactor evidence="1">
        <name>FAD</name>
        <dbReference type="ChEBI" id="CHEBI:57692"/>
    </cofactor>
</comment>
<gene>
    <name evidence="20" type="ORF">ZYGR_0A00510</name>
</gene>
<evidence type="ECO:0000256" key="9">
    <source>
        <dbReference type="ARBA" id="ARBA00022857"/>
    </source>
</evidence>
<dbReference type="SFLD" id="SFLDS00052">
    <property type="entry name" value="Ferric_Reductase_Domain"/>
    <property type="match status" value="1"/>
</dbReference>
<comment type="caution">
    <text evidence="20">The sequence shown here is derived from an EMBL/GenBank/DDBJ whole genome shotgun (WGS) entry which is preliminary data.</text>
</comment>
<dbReference type="GO" id="GO:0006826">
    <property type="term" value="P:iron ion transport"/>
    <property type="evidence" value="ECO:0007669"/>
    <property type="project" value="TreeGrafter"/>
</dbReference>
<keyword evidence="4" id="KW-0813">Transport</keyword>
<keyword evidence="15 18" id="KW-0472">Membrane</keyword>
<dbReference type="Proteomes" id="UP000187013">
    <property type="component" value="Unassembled WGS sequence"/>
</dbReference>
<evidence type="ECO:0000313" key="21">
    <source>
        <dbReference type="Proteomes" id="UP000187013"/>
    </source>
</evidence>
<keyword evidence="16" id="KW-0325">Glycoprotein</keyword>
<keyword evidence="7 18" id="KW-0812">Transmembrane</keyword>
<comment type="subcellular location">
    <subcellularLocation>
        <location evidence="2">Membrane</location>
        <topology evidence="2">Multi-pass membrane protein</topology>
    </subcellularLocation>
</comment>
<proteinExistence type="inferred from homology"/>
<keyword evidence="5" id="KW-0479">Metal-binding</keyword>
<evidence type="ECO:0000256" key="11">
    <source>
        <dbReference type="ARBA" id="ARBA00022989"/>
    </source>
</evidence>
<evidence type="ECO:0000256" key="7">
    <source>
        <dbReference type="ARBA" id="ARBA00022692"/>
    </source>
</evidence>
<dbReference type="InterPro" id="IPR051410">
    <property type="entry name" value="Ferric/Cupric_Reductase"/>
</dbReference>
<dbReference type="Pfam" id="PF08022">
    <property type="entry name" value="FAD_binding_8"/>
    <property type="match status" value="1"/>
</dbReference>
<evidence type="ECO:0000256" key="1">
    <source>
        <dbReference type="ARBA" id="ARBA00001974"/>
    </source>
</evidence>
<evidence type="ECO:0000256" key="17">
    <source>
        <dbReference type="SAM" id="MobiDB-lite"/>
    </source>
</evidence>
<evidence type="ECO:0000256" key="3">
    <source>
        <dbReference type="ARBA" id="ARBA00006278"/>
    </source>
</evidence>
<keyword evidence="12" id="KW-0560">Oxidoreductase</keyword>
<dbReference type="AlphaFoldDB" id="A0A1Q2ZSM7"/>
<evidence type="ECO:0000256" key="8">
    <source>
        <dbReference type="ARBA" id="ARBA00022827"/>
    </source>
</evidence>
<dbReference type="Gene3D" id="3.40.50.80">
    <property type="entry name" value="Nucleotide-binding domain of ferredoxin-NADP reductase (FNR) module"/>
    <property type="match status" value="1"/>
</dbReference>
<keyword evidence="10" id="KW-0249">Electron transport</keyword>
<dbReference type="Pfam" id="PF01794">
    <property type="entry name" value="Ferric_reduct"/>
    <property type="match status" value="1"/>
</dbReference>
<dbReference type="eggNOG" id="KOG0039">
    <property type="taxonomic scope" value="Eukaryota"/>
</dbReference>
<feature type="transmembrane region" description="Helical" evidence="18">
    <location>
        <begin position="246"/>
        <end position="271"/>
    </location>
</feature>
<feature type="transmembrane region" description="Helical" evidence="18">
    <location>
        <begin position="26"/>
        <end position="44"/>
    </location>
</feature>
<feature type="domain" description="FAD-binding FR-type" evidence="19">
    <location>
        <begin position="280"/>
        <end position="402"/>
    </location>
</feature>
<dbReference type="CDD" id="cd06186">
    <property type="entry name" value="NOX_Duox_like_FAD_NADP"/>
    <property type="match status" value="1"/>
</dbReference>
<evidence type="ECO:0000256" key="16">
    <source>
        <dbReference type="ARBA" id="ARBA00023180"/>
    </source>
</evidence>
<evidence type="ECO:0000256" key="6">
    <source>
        <dbReference type="ARBA" id="ARBA00022630"/>
    </source>
</evidence>
<keyword evidence="6" id="KW-0285">Flavoprotein</keyword>
<dbReference type="InterPro" id="IPR017927">
    <property type="entry name" value="FAD-bd_FR_type"/>
</dbReference>
<dbReference type="GO" id="GO:0005886">
    <property type="term" value="C:plasma membrane"/>
    <property type="evidence" value="ECO:0007669"/>
    <property type="project" value="TreeGrafter"/>
</dbReference>
<feature type="transmembrane region" description="Helical" evidence="18">
    <location>
        <begin position="93"/>
        <end position="115"/>
    </location>
</feature>
<evidence type="ECO:0000256" key="13">
    <source>
        <dbReference type="ARBA" id="ARBA00023004"/>
    </source>
</evidence>
<dbReference type="GO" id="GO:0015677">
    <property type="term" value="P:copper ion import"/>
    <property type="evidence" value="ECO:0007669"/>
    <property type="project" value="TreeGrafter"/>
</dbReference>
<dbReference type="GO" id="GO:0000293">
    <property type="term" value="F:ferric-chelate reductase activity"/>
    <property type="evidence" value="ECO:0007669"/>
    <property type="project" value="UniProtKB-ARBA"/>
</dbReference>
<evidence type="ECO:0000313" key="20">
    <source>
        <dbReference type="EMBL" id="GAV46459.1"/>
    </source>
</evidence>
<dbReference type="PANTHER" id="PTHR32361">
    <property type="entry name" value="FERRIC/CUPRIC REDUCTASE TRANSMEMBRANE COMPONENT"/>
    <property type="match status" value="1"/>
</dbReference>
<keyword evidence="11 18" id="KW-1133">Transmembrane helix</keyword>
<dbReference type="PANTHER" id="PTHR32361:SF9">
    <property type="entry name" value="FERRIC REDUCTASE TRANSMEMBRANE COMPONENT 3-RELATED"/>
    <property type="match status" value="1"/>
</dbReference>